<proteinExistence type="inferred from homology"/>
<dbReference type="Gene3D" id="3.30.200.20">
    <property type="entry name" value="Phosphorylase Kinase, domain 1"/>
    <property type="match status" value="1"/>
</dbReference>
<dbReference type="EC" id="2.7.11.22" evidence="4"/>
<evidence type="ECO:0000256" key="2">
    <source>
        <dbReference type="ARBA" id="ARBA00006485"/>
    </source>
</evidence>
<comment type="similarity">
    <text evidence="2">Belongs to the protein kinase superfamily. CMGC Ser/Thr protein kinase family. CDC2/CDKX subfamily.</text>
</comment>
<keyword evidence="11" id="KW-0067">ATP-binding</keyword>
<evidence type="ECO:0000256" key="9">
    <source>
        <dbReference type="ARBA" id="ARBA00022741"/>
    </source>
</evidence>
<evidence type="ECO:0000256" key="12">
    <source>
        <dbReference type="ARBA" id="ARBA00022842"/>
    </source>
</evidence>
<keyword evidence="7" id="KW-0808">Transferase</keyword>
<dbReference type="PROSITE" id="PS50011">
    <property type="entry name" value="PROTEIN_KINASE_DOM"/>
    <property type="match status" value="1"/>
</dbReference>
<evidence type="ECO:0000256" key="4">
    <source>
        <dbReference type="ARBA" id="ARBA00012425"/>
    </source>
</evidence>
<evidence type="ECO:0000256" key="11">
    <source>
        <dbReference type="ARBA" id="ARBA00022840"/>
    </source>
</evidence>
<name>A0A2A9NMU3_9AGAR</name>
<dbReference type="SUPFAM" id="SSF56112">
    <property type="entry name" value="Protein kinase-like (PK-like)"/>
    <property type="match status" value="1"/>
</dbReference>
<keyword evidence="12" id="KW-0460">Magnesium</keyword>
<evidence type="ECO:0000256" key="6">
    <source>
        <dbReference type="ARBA" id="ARBA00022527"/>
    </source>
</evidence>
<keyword evidence="16" id="KW-0539">Nucleus</keyword>
<dbReference type="FunFam" id="1.10.510.10:FF:000408">
    <property type="entry name" value="Serine/threonine-protein kinase SSN3"/>
    <property type="match status" value="1"/>
</dbReference>
<keyword evidence="6" id="KW-0723">Serine/threonine-protein kinase</keyword>
<keyword evidence="15" id="KW-0804">Transcription</keyword>
<gene>
    <name evidence="22" type="ORF">AMATHDRAFT_64099</name>
</gene>
<comment type="catalytic activity">
    <reaction evidence="20">
        <text>[DNA-directed RNA polymerase] + ATP = phospho-[DNA-directed RNA polymerase] + ADP + H(+)</text>
        <dbReference type="Rhea" id="RHEA:10216"/>
        <dbReference type="Rhea" id="RHEA-COMP:11321"/>
        <dbReference type="Rhea" id="RHEA-COMP:11322"/>
        <dbReference type="ChEBI" id="CHEBI:15378"/>
        <dbReference type="ChEBI" id="CHEBI:30616"/>
        <dbReference type="ChEBI" id="CHEBI:43176"/>
        <dbReference type="ChEBI" id="CHEBI:68546"/>
        <dbReference type="ChEBI" id="CHEBI:456216"/>
        <dbReference type="EC" id="2.7.11.23"/>
    </reaction>
</comment>
<evidence type="ECO:0000256" key="16">
    <source>
        <dbReference type="ARBA" id="ARBA00023242"/>
    </source>
</evidence>
<evidence type="ECO:0000256" key="1">
    <source>
        <dbReference type="ARBA" id="ARBA00004123"/>
    </source>
</evidence>
<dbReference type="InterPro" id="IPR011009">
    <property type="entry name" value="Kinase-like_dom_sf"/>
</dbReference>
<dbReference type="GO" id="GO:0005524">
    <property type="term" value="F:ATP binding"/>
    <property type="evidence" value="ECO:0007669"/>
    <property type="project" value="UniProtKB-KW"/>
</dbReference>
<dbReference type="GO" id="GO:0008353">
    <property type="term" value="F:RNA polymerase II CTD heptapeptide repeat kinase activity"/>
    <property type="evidence" value="ECO:0007669"/>
    <property type="project" value="UniProtKB-EC"/>
</dbReference>
<evidence type="ECO:0000256" key="8">
    <source>
        <dbReference type="ARBA" id="ARBA00022723"/>
    </source>
</evidence>
<keyword evidence="5" id="KW-0678">Repressor</keyword>
<evidence type="ECO:0000256" key="18">
    <source>
        <dbReference type="ARBA" id="ARBA00047811"/>
    </source>
</evidence>
<evidence type="ECO:0000256" key="15">
    <source>
        <dbReference type="ARBA" id="ARBA00023163"/>
    </source>
</evidence>
<keyword evidence="8" id="KW-0479">Metal-binding</keyword>
<feature type="domain" description="Protein kinase" evidence="21">
    <location>
        <begin position="28"/>
        <end position="339"/>
    </location>
</feature>
<organism evidence="22 23">
    <name type="scientific">Amanita thiersii Skay4041</name>
    <dbReference type="NCBI Taxonomy" id="703135"/>
    <lineage>
        <taxon>Eukaryota</taxon>
        <taxon>Fungi</taxon>
        <taxon>Dikarya</taxon>
        <taxon>Basidiomycota</taxon>
        <taxon>Agaricomycotina</taxon>
        <taxon>Agaricomycetes</taxon>
        <taxon>Agaricomycetidae</taxon>
        <taxon>Agaricales</taxon>
        <taxon>Pluteineae</taxon>
        <taxon>Amanitaceae</taxon>
        <taxon>Amanita</taxon>
    </lineage>
</organism>
<evidence type="ECO:0000256" key="13">
    <source>
        <dbReference type="ARBA" id="ARBA00023015"/>
    </source>
</evidence>
<dbReference type="PANTHER" id="PTHR24056:SF495">
    <property type="entry name" value="CYCLIN-DEPENDENT KINASE 8-RELATED"/>
    <property type="match status" value="1"/>
</dbReference>
<dbReference type="InterPro" id="IPR000719">
    <property type="entry name" value="Prot_kinase_dom"/>
</dbReference>
<keyword evidence="13" id="KW-0805">Transcription regulation</keyword>
<dbReference type="SMART" id="SM00220">
    <property type="entry name" value="S_TKc"/>
    <property type="match status" value="1"/>
</dbReference>
<reference evidence="22 23" key="1">
    <citation type="submission" date="2014-02" db="EMBL/GenBank/DDBJ databases">
        <title>Transposable element dynamics among asymbiotic and ectomycorrhizal Amanita fungi.</title>
        <authorList>
            <consortium name="DOE Joint Genome Institute"/>
            <person name="Hess J."/>
            <person name="Skrede I."/>
            <person name="Wolfe B."/>
            <person name="LaButti K."/>
            <person name="Ohm R.A."/>
            <person name="Grigoriev I.V."/>
            <person name="Pringle A."/>
        </authorList>
    </citation>
    <scope>NUCLEOTIDE SEQUENCE [LARGE SCALE GENOMIC DNA]</scope>
    <source>
        <strain evidence="22 23">SKay4041</strain>
    </source>
</reference>
<evidence type="ECO:0000256" key="3">
    <source>
        <dbReference type="ARBA" id="ARBA00012409"/>
    </source>
</evidence>
<dbReference type="Proteomes" id="UP000242287">
    <property type="component" value="Unassembled WGS sequence"/>
</dbReference>
<dbReference type="Pfam" id="PF00069">
    <property type="entry name" value="Pkinase"/>
    <property type="match status" value="1"/>
</dbReference>
<keyword evidence="23" id="KW-1185">Reference proteome</keyword>
<evidence type="ECO:0000256" key="14">
    <source>
        <dbReference type="ARBA" id="ARBA00023159"/>
    </source>
</evidence>
<comment type="subcellular location">
    <subcellularLocation>
        <location evidence="1">Nucleus</location>
    </subcellularLocation>
</comment>
<keyword evidence="9" id="KW-0547">Nucleotide-binding</keyword>
<evidence type="ECO:0000256" key="20">
    <source>
        <dbReference type="ARBA" id="ARBA00049280"/>
    </source>
</evidence>
<keyword evidence="14" id="KW-0010">Activator</keyword>
<keyword evidence="10" id="KW-0418">Kinase</keyword>
<dbReference type="PANTHER" id="PTHR24056">
    <property type="entry name" value="CELL DIVISION PROTEIN KINASE"/>
    <property type="match status" value="1"/>
</dbReference>
<accession>A0A2A9NMU3</accession>
<dbReference type="GO" id="GO:0004693">
    <property type="term" value="F:cyclin-dependent protein serine/threonine kinase activity"/>
    <property type="evidence" value="ECO:0007669"/>
    <property type="project" value="UniProtKB-EC"/>
</dbReference>
<evidence type="ECO:0000256" key="7">
    <source>
        <dbReference type="ARBA" id="ARBA00022679"/>
    </source>
</evidence>
<dbReference type="CDD" id="cd07842">
    <property type="entry name" value="STKc_CDK8_like"/>
    <property type="match status" value="1"/>
</dbReference>
<comment type="catalytic activity">
    <reaction evidence="18">
        <text>L-threonyl-[protein] + ATP = O-phospho-L-threonyl-[protein] + ADP + H(+)</text>
        <dbReference type="Rhea" id="RHEA:46608"/>
        <dbReference type="Rhea" id="RHEA-COMP:11060"/>
        <dbReference type="Rhea" id="RHEA-COMP:11605"/>
        <dbReference type="ChEBI" id="CHEBI:15378"/>
        <dbReference type="ChEBI" id="CHEBI:30013"/>
        <dbReference type="ChEBI" id="CHEBI:30616"/>
        <dbReference type="ChEBI" id="CHEBI:61977"/>
        <dbReference type="ChEBI" id="CHEBI:456216"/>
        <dbReference type="EC" id="2.7.11.22"/>
    </reaction>
</comment>
<dbReference type="GO" id="GO:0016592">
    <property type="term" value="C:mediator complex"/>
    <property type="evidence" value="ECO:0007669"/>
    <property type="project" value="TreeGrafter"/>
</dbReference>
<protein>
    <recommendedName>
        <fullName evidence="17">Cyclin-dependent kinase 8</fullName>
        <ecNumber evidence="4">2.7.11.22</ecNumber>
        <ecNumber evidence="3">2.7.11.23</ecNumber>
    </recommendedName>
</protein>
<dbReference type="InterPro" id="IPR008271">
    <property type="entry name" value="Ser/Thr_kinase_AS"/>
</dbReference>
<evidence type="ECO:0000256" key="5">
    <source>
        <dbReference type="ARBA" id="ARBA00022491"/>
    </source>
</evidence>
<evidence type="ECO:0000256" key="19">
    <source>
        <dbReference type="ARBA" id="ARBA00048367"/>
    </source>
</evidence>
<sequence>MLDDWNCDIMAVYRARREATRRSVKSKYSILGFISSGTYGRVYKAQSLEDQPRIYAIKKFKPDKEGDVVTWTGISQSAIREMALNREINHENVVALREVMLEDKSIYMVFEYAEHDFLQVIHHHSQTLRTNIAPSMLKSLIFQLLNGLLYLHSCHILHRDLKPANILITSSGVVKIGDLGLARLVFEPLQSLHAGDKVVVTIWYRAPELLMGSKHYNKAIDCWAVGCVLAELASLRPIFKGEEAKMEGKKNNGGLPFQRDQVLKIFEVLGTPDEAEWPNLVHMHEYQNMKRLDRYTNHLQEWCQMRLRSHQAFDLLRQLFIYNPDKRLTAKEALQHRWFSEDPKPTRNAFYGLPHSQIPPQRRITQDDAPTMMQPPAQNTAHQQAGANILAGAGAQAAFGQQGQSKPGSAGSFASLSGGGPYGVAAAAVGVGAQGGGAAHGPVRKKTRLG</sequence>
<evidence type="ECO:0000313" key="23">
    <source>
        <dbReference type="Proteomes" id="UP000242287"/>
    </source>
</evidence>
<dbReference type="GO" id="GO:0046872">
    <property type="term" value="F:metal ion binding"/>
    <property type="evidence" value="ECO:0007669"/>
    <property type="project" value="UniProtKB-KW"/>
</dbReference>
<dbReference type="STRING" id="703135.A0A2A9NMU3"/>
<evidence type="ECO:0000313" key="22">
    <source>
        <dbReference type="EMBL" id="PFH49002.1"/>
    </source>
</evidence>
<dbReference type="OrthoDB" id="6284126at2759"/>
<dbReference type="AlphaFoldDB" id="A0A2A9NMU3"/>
<dbReference type="EC" id="2.7.11.23" evidence="3"/>
<comment type="catalytic activity">
    <reaction evidence="19">
        <text>L-seryl-[protein] + ATP = O-phospho-L-seryl-[protein] + ADP + H(+)</text>
        <dbReference type="Rhea" id="RHEA:17989"/>
        <dbReference type="Rhea" id="RHEA-COMP:9863"/>
        <dbReference type="Rhea" id="RHEA-COMP:11604"/>
        <dbReference type="ChEBI" id="CHEBI:15378"/>
        <dbReference type="ChEBI" id="CHEBI:29999"/>
        <dbReference type="ChEBI" id="CHEBI:30616"/>
        <dbReference type="ChEBI" id="CHEBI:83421"/>
        <dbReference type="ChEBI" id="CHEBI:456216"/>
        <dbReference type="EC" id="2.7.11.22"/>
    </reaction>
</comment>
<dbReference type="Gene3D" id="1.10.510.10">
    <property type="entry name" value="Transferase(Phosphotransferase) domain 1"/>
    <property type="match status" value="1"/>
</dbReference>
<evidence type="ECO:0000256" key="10">
    <source>
        <dbReference type="ARBA" id="ARBA00022777"/>
    </source>
</evidence>
<dbReference type="EMBL" id="KZ302043">
    <property type="protein sequence ID" value="PFH49002.1"/>
    <property type="molecule type" value="Genomic_DNA"/>
</dbReference>
<evidence type="ECO:0000259" key="21">
    <source>
        <dbReference type="PROSITE" id="PS50011"/>
    </source>
</evidence>
<evidence type="ECO:0000256" key="17">
    <source>
        <dbReference type="ARBA" id="ARBA00041823"/>
    </source>
</evidence>
<dbReference type="PROSITE" id="PS00108">
    <property type="entry name" value="PROTEIN_KINASE_ST"/>
    <property type="match status" value="1"/>
</dbReference>
<dbReference type="InterPro" id="IPR050108">
    <property type="entry name" value="CDK"/>
</dbReference>